<comment type="catalytic activity">
    <reaction evidence="12 13">
        <text>2 R'C(R)SH + O2 = R'C(R)S-S(R)CR' + H2O2</text>
        <dbReference type="Rhea" id="RHEA:17357"/>
        <dbReference type="ChEBI" id="CHEBI:15379"/>
        <dbReference type="ChEBI" id="CHEBI:16240"/>
        <dbReference type="ChEBI" id="CHEBI:16520"/>
        <dbReference type="ChEBI" id="CHEBI:17412"/>
        <dbReference type="EC" id="1.8.3.2"/>
    </reaction>
</comment>
<dbReference type="PRINTS" id="PR00421">
    <property type="entry name" value="THIOREDOXIN"/>
</dbReference>
<keyword evidence="13" id="KW-0472">Membrane</keyword>
<dbReference type="FunCoup" id="A0A6J0TGW1">
    <property type="interactions" value="89"/>
</dbReference>
<dbReference type="GO" id="GO:0005615">
    <property type="term" value="C:extracellular space"/>
    <property type="evidence" value="ECO:0007669"/>
    <property type="project" value="TreeGrafter"/>
</dbReference>
<evidence type="ECO:0000256" key="7">
    <source>
        <dbReference type="ARBA" id="ARBA00022827"/>
    </source>
</evidence>
<proteinExistence type="inferred from homology"/>
<sequence>MAKGLPPRARPGPQGPPARASLGPSVLLQLLVLLLVLPGALSVGLYSSEDPLVLLAADTVERSVFNSSSAWVVEFYASWCGHCIRFAPTWKELAGDIQDWRPAVMLGVLDCAEKFNQKICSDFGITGYPTLKFFKAFSKKPDDGIRLFHHGDDIRSLRESIITTMERHEEVWPPTCPPLEPISAAEFHGFFRAYNVTYLALIFEKEDSFLGREVTLDMLQFENLAVRRVLKSNEELVRHFNVTTFPSGFLLVNNGSCSIIPVHMDSRPLYTDFLRRLPGVMKGNTFRPTMLPSAEPQTTTAPWRVADRKKLYMADLESAVLYTLRVEAARFSHLDEERLSALKQYVTVLVKYFPGRLVVMNYLHNLDLWLRPRTNVSQNNWEEALRNKAELPYARLPENPLWVGCQGSKPELRGFPCSLWTLFHLLTVQEALLSPNHASPSEVLPTMRRYVQYFFGCRECAEHFEGMAAESMHKVKNKDGAVLWLWSRHNRVNARLAGTASDDPKFPKIQWPPQDLCSSCQIIINGRRMWDEREILRFFKAYFSRHNIYLDFIKREHPRMGRDVEKKDPEAEGKLKGGGGRDENHRRGEEEFEEDKKGTEKPEQGEVLKKKNGLERLGLIELHKPSIIKMSTKTKEQEEEIVDLDIFSEQHYKSKALKVAGQASRWHRRNKRDTGLVLMEDEGQQPFDDDATWERLKDKGWRAQQLIGSMGEEIEKESDGFIVRKNQWFRILGVGFSQLDISLCIVLYFLSSMCLLGMYTFFRMRMRYRKGRSGFPVA</sequence>
<dbReference type="Gene3D" id="1.20.120.1960">
    <property type="entry name" value="QSOX sulfhydryl oxidase domain"/>
    <property type="match status" value="1"/>
</dbReference>
<dbReference type="PANTHER" id="PTHR22897:SF6">
    <property type="entry name" value="SULFHYDRYL OXIDASE 1"/>
    <property type="match status" value="1"/>
</dbReference>
<dbReference type="AlphaFoldDB" id="A0A6J0TGW1"/>
<keyword evidence="7 13" id="KW-0274">FAD</keyword>
<accession>A0A6J0TGW1</accession>
<evidence type="ECO:0000259" key="17">
    <source>
        <dbReference type="PROSITE" id="PS51352"/>
    </source>
</evidence>
<dbReference type="RefSeq" id="XP_020645404.2">
    <property type="nucleotide sequence ID" value="XM_020789745.2"/>
</dbReference>
<dbReference type="InterPro" id="IPR041269">
    <property type="entry name" value="QSOX_Trx1"/>
</dbReference>
<evidence type="ECO:0000259" key="16">
    <source>
        <dbReference type="PROSITE" id="PS51324"/>
    </source>
</evidence>
<dbReference type="OrthoDB" id="59470at2759"/>
<evidence type="ECO:0000256" key="10">
    <source>
        <dbReference type="ARBA" id="ARBA00023180"/>
    </source>
</evidence>
<keyword evidence="6 15" id="KW-0732">Signal</keyword>
<dbReference type="Gene3D" id="3.40.30.10">
    <property type="entry name" value="Glutaredoxin"/>
    <property type="match status" value="2"/>
</dbReference>
<dbReference type="InterPro" id="IPR036774">
    <property type="entry name" value="ERV/ALR_sulphydryl_oxid_sf"/>
</dbReference>
<feature type="domain" description="Thioredoxin" evidence="17">
    <location>
        <begin position="9"/>
        <end position="167"/>
    </location>
</feature>
<dbReference type="InterPro" id="IPR013766">
    <property type="entry name" value="Thioredoxin_domain"/>
</dbReference>
<comment type="subcellular location">
    <subcellularLocation>
        <location evidence="2">Secreted</location>
    </subcellularLocation>
</comment>
<comment type="cofactor">
    <cofactor evidence="1 13">
        <name>FAD</name>
        <dbReference type="ChEBI" id="CHEBI:57692"/>
    </cofactor>
</comment>
<evidence type="ECO:0000313" key="19">
    <source>
        <dbReference type="RefSeq" id="XP_020645404.2"/>
    </source>
</evidence>
<dbReference type="CTD" id="5768"/>
<dbReference type="GO" id="GO:0006457">
    <property type="term" value="P:protein folding"/>
    <property type="evidence" value="ECO:0007669"/>
    <property type="project" value="TreeGrafter"/>
</dbReference>
<feature type="transmembrane region" description="Helical" evidence="13">
    <location>
        <begin position="745"/>
        <end position="762"/>
    </location>
</feature>
<dbReference type="Gene3D" id="1.20.120.310">
    <property type="entry name" value="ERV/ALR sulfhydryl oxidase domain"/>
    <property type="match status" value="1"/>
</dbReference>
<evidence type="ECO:0000256" key="3">
    <source>
        <dbReference type="ARBA" id="ARBA00006041"/>
    </source>
</evidence>
<evidence type="ECO:0000313" key="18">
    <source>
        <dbReference type="Proteomes" id="UP001652642"/>
    </source>
</evidence>
<dbReference type="Proteomes" id="UP001652642">
    <property type="component" value="Chromosome 4"/>
</dbReference>
<evidence type="ECO:0000256" key="1">
    <source>
        <dbReference type="ARBA" id="ARBA00001974"/>
    </source>
</evidence>
<evidence type="ECO:0000256" key="14">
    <source>
        <dbReference type="SAM" id="MobiDB-lite"/>
    </source>
</evidence>
<dbReference type="SUPFAM" id="SSF69000">
    <property type="entry name" value="FAD-dependent thiol oxidase"/>
    <property type="match status" value="1"/>
</dbReference>
<evidence type="ECO:0000256" key="2">
    <source>
        <dbReference type="ARBA" id="ARBA00004613"/>
    </source>
</evidence>
<dbReference type="KEGG" id="pvt:110077060"/>
<dbReference type="GO" id="GO:0000139">
    <property type="term" value="C:Golgi membrane"/>
    <property type="evidence" value="ECO:0007669"/>
    <property type="project" value="TreeGrafter"/>
</dbReference>
<evidence type="ECO:0000256" key="9">
    <source>
        <dbReference type="ARBA" id="ARBA00023157"/>
    </source>
</evidence>
<gene>
    <name evidence="19" type="primary">QSOX1</name>
</gene>
<evidence type="ECO:0000256" key="4">
    <source>
        <dbReference type="ARBA" id="ARBA00022525"/>
    </source>
</evidence>
<keyword evidence="8 13" id="KW-0560">Oxidoreductase</keyword>
<dbReference type="SUPFAM" id="SSF52833">
    <property type="entry name" value="Thioredoxin-like"/>
    <property type="match status" value="1"/>
</dbReference>
<evidence type="ECO:0000256" key="5">
    <source>
        <dbReference type="ARBA" id="ARBA00022630"/>
    </source>
</evidence>
<dbReference type="PROSITE" id="PS51352">
    <property type="entry name" value="THIOREDOXIN_2"/>
    <property type="match status" value="1"/>
</dbReference>
<dbReference type="InterPro" id="IPR040986">
    <property type="entry name" value="QSOX_FAD-bd_dom"/>
</dbReference>
<keyword evidence="5 13" id="KW-0285">Flavoprotein</keyword>
<reference evidence="19" key="1">
    <citation type="submission" date="2025-08" db="UniProtKB">
        <authorList>
            <consortium name="RefSeq"/>
        </authorList>
    </citation>
    <scope>IDENTIFICATION</scope>
</reference>
<dbReference type="GO" id="GO:0016971">
    <property type="term" value="F:flavin-dependent sulfhydryl oxidase activity"/>
    <property type="evidence" value="ECO:0007669"/>
    <property type="project" value="InterPro"/>
</dbReference>
<name>A0A6J0TGW1_9SAUR</name>
<dbReference type="CDD" id="cd02992">
    <property type="entry name" value="PDI_a_QSOX"/>
    <property type="match status" value="1"/>
</dbReference>
<dbReference type="InterPro" id="IPR036249">
    <property type="entry name" value="Thioredoxin-like_sf"/>
</dbReference>
<dbReference type="PROSITE" id="PS51324">
    <property type="entry name" value="ERV_ALR"/>
    <property type="match status" value="1"/>
</dbReference>
<dbReference type="InterPro" id="IPR017905">
    <property type="entry name" value="ERV/ALR_sulphydryl_oxidase"/>
</dbReference>
<protein>
    <recommendedName>
        <fullName evidence="13">Sulfhydryl oxidase</fullName>
        <ecNumber evidence="13">1.8.3.2</ecNumber>
    </recommendedName>
</protein>
<dbReference type="Pfam" id="PF18108">
    <property type="entry name" value="QSOX_Trx1"/>
    <property type="match status" value="1"/>
</dbReference>
<keyword evidence="18" id="KW-1185">Reference proteome</keyword>
<feature type="domain" description="ERV/ALR sulfhydryl oxidase" evidence="16">
    <location>
        <begin position="408"/>
        <end position="511"/>
    </location>
</feature>
<evidence type="ECO:0000256" key="11">
    <source>
        <dbReference type="ARBA" id="ARBA00045804"/>
    </source>
</evidence>
<keyword evidence="9" id="KW-1015">Disulfide bond</keyword>
<dbReference type="Pfam" id="PF18371">
    <property type="entry name" value="FAD_SOX"/>
    <property type="match status" value="1"/>
</dbReference>
<dbReference type="InterPro" id="IPR042568">
    <property type="entry name" value="QSOX_FAD-bd_sf"/>
</dbReference>
<evidence type="ECO:0000256" key="8">
    <source>
        <dbReference type="ARBA" id="ARBA00023002"/>
    </source>
</evidence>
<comment type="similarity">
    <text evidence="3 13">Belongs to the quiescin-sulfhydryl oxidase (QSOX) family.</text>
</comment>
<feature type="region of interest" description="Disordered" evidence="14">
    <location>
        <begin position="561"/>
        <end position="608"/>
    </location>
</feature>
<dbReference type="GO" id="GO:0003756">
    <property type="term" value="F:protein disulfide isomerase activity"/>
    <property type="evidence" value="ECO:0007669"/>
    <property type="project" value="TreeGrafter"/>
</dbReference>
<keyword evidence="13" id="KW-0812">Transmembrane</keyword>
<organism evidence="18 19">
    <name type="scientific">Pogona vitticeps</name>
    <name type="common">central bearded dragon</name>
    <dbReference type="NCBI Taxonomy" id="103695"/>
    <lineage>
        <taxon>Eukaryota</taxon>
        <taxon>Metazoa</taxon>
        <taxon>Chordata</taxon>
        <taxon>Craniata</taxon>
        <taxon>Vertebrata</taxon>
        <taxon>Euteleostomi</taxon>
        <taxon>Lepidosauria</taxon>
        <taxon>Squamata</taxon>
        <taxon>Bifurcata</taxon>
        <taxon>Unidentata</taxon>
        <taxon>Episquamata</taxon>
        <taxon>Toxicofera</taxon>
        <taxon>Iguania</taxon>
        <taxon>Acrodonta</taxon>
        <taxon>Agamidae</taxon>
        <taxon>Amphibolurinae</taxon>
        <taxon>Pogona</taxon>
    </lineage>
</organism>
<evidence type="ECO:0000256" key="12">
    <source>
        <dbReference type="ARBA" id="ARBA00048864"/>
    </source>
</evidence>
<keyword evidence="10" id="KW-0325">Glycoprotein</keyword>
<dbReference type="GeneID" id="110077060"/>
<evidence type="ECO:0000256" key="6">
    <source>
        <dbReference type="ARBA" id="ARBA00022729"/>
    </source>
</evidence>
<dbReference type="EC" id="1.8.3.2" evidence="13"/>
<dbReference type="Pfam" id="PF04777">
    <property type="entry name" value="Evr1_Alr"/>
    <property type="match status" value="1"/>
</dbReference>
<dbReference type="Pfam" id="PF00085">
    <property type="entry name" value="Thioredoxin"/>
    <property type="match status" value="1"/>
</dbReference>
<evidence type="ECO:0000256" key="13">
    <source>
        <dbReference type="RuleBase" id="RU371123"/>
    </source>
</evidence>
<feature type="chain" id="PRO_5045592166" description="Sulfhydryl oxidase" evidence="15">
    <location>
        <begin position="43"/>
        <end position="778"/>
    </location>
</feature>
<dbReference type="InterPro" id="IPR039798">
    <property type="entry name" value="Sulfhydryl_oxidase"/>
</dbReference>
<keyword evidence="4" id="KW-0964">Secreted</keyword>
<dbReference type="PANTHER" id="PTHR22897">
    <property type="entry name" value="QUIESCIN Q6-RELATED SULFHYDRYL OXIDASE"/>
    <property type="match status" value="1"/>
</dbReference>
<dbReference type="InParanoid" id="A0A6J0TGW1"/>
<feature type="signal peptide" evidence="15">
    <location>
        <begin position="1"/>
        <end position="42"/>
    </location>
</feature>
<comment type="function">
    <text evidence="11">Catalyzes the oxidation of sulfhydryl groups in peptide and protein thiols to disulfides with the reduction of oxygen to hydrogen peroxide. Plays a role in disulfide bond formation in a variety of extracellular proteins. In fibroblasts, required for normal incorporation of laminin into the extracellular matrix, and thereby for normal cell-cell adhesion and cell migration.</text>
</comment>
<keyword evidence="13" id="KW-1133">Transmembrane helix</keyword>
<evidence type="ECO:0000256" key="15">
    <source>
        <dbReference type="SAM" id="SignalP"/>
    </source>
</evidence>